<dbReference type="EMBL" id="UGWP01000004">
    <property type="protein sequence ID" value="SUF58531.1"/>
    <property type="molecule type" value="Genomic_DNA"/>
</dbReference>
<dbReference type="Pfam" id="PF18728">
    <property type="entry name" value="HEPN_AbiV"/>
    <property type="match status" value="1"/>
</dbReference>
<accession>A0A379QQF2</accession>
<evidence type="ECO:0000313" key="2">
    <source>
        <dbReference type="Proteomes" id="UP000254597"/>
    </source>
</evidence>
<dbReference type="Proteomes" id="UP000254597">
    <property type="component" value="Unassembled WGS sequence"/>
</dbReference>
<dbReference type="AlphaFoldDB" id="A0A379QQF2"/>
<evidence type="ECO:0008006" key="3">
    <source>
        <dbReference type="Google" id="ProtNLM"/>
    </source>
</evidence>
<sequence>MKKEDGISKYKLNKIATESLRNTIRLHFDSILLYRNGSYPSAFQLSVLALEEFSKANWVDHYIWTSETNEGYPKADFEQEWLKLLYQHPKKQWNFVARETNDYSPKFISLIQSRKLEEKKQNSIYVGLSRSKGKIDTDSRISTPWRIKQGDAKEIISIINDELIKICKRIEEDEFYFEGGKNMDDVFDYKIYNNLLKWPHKSGIKNEGWRNRNFPQK</sequence>
<dbReference type="NCBIfam" id="TIGR04498">
    <property type="entry name" value="AbiV_defense"/>
    <property type="match status" value="1"/>
</dbReference>
<name>A0A379QQF2_SALER</name>
<reference evidence="1 2" key="1">
    <citation type="submission" date="2018-06" db="EMBL/GenBank/DDBJ databases">
        <authorList>
            <consortium name="Pathogen Informatics"/>
            <person name="Doyle S."/>
        </authorList>
    </citation>
    <scope>NUCLEOTIDE SEQUENCE [LARGE SCALE GENOMIC DNA]</scope>
    <source>
        <strain evidence="1 2">NCTC10252</strain>
    </source>
</reference>
<gene>
    <name evidence="1" type="ORF">NCTC10252_03852</name>
</gene>
<proteinExistence type="predicted"/>
<dbReference type="InterPro" id="IPR030987">
    <property type="entry name" value="AbiV"/>
</dbReference>
<protein>
    <recommendedName>
        <fullName evidence="3">AbiV family abortive infection protein</fullName>
    </recommendedName>
</protein>
<organism evidence="1 2">
    <name type="scientific">Salmonella enterica</name>
    <name type="common">Salmonella choleraesuis</name>
    <dbReference type="NCBI Taxonomy" id="28901"/>
    <lineage>
        <taxon>Bacteria</taxon>
        <taxon>Pseudomonadati</taxon>
        <taxon>Pseudomonadota</taxon>
        <taxon>Gammaproteobacteria</taxon>
        <taxon>Enterobacterales</taxon>
        <taxon>Enterobacteriaceae</taxon>
        <taxon>Salmonella</taxon>
    </lineage>
</organism>
<evidence type="ECO:0000313" key="1">
    <source>
        <dbReference type="EMBL" id="SUF58531.1"/>
    </source>
</evidence>